<proteinExistence type="predicted"/>
<gene>
    <name evidence="1" type="ORF">KIW84_075053</name>
</gene>
<dbReference type="AlphaFoldDB" id="A0A9D4ZYX8"/>
<organism evidence="1 2">
    <name type="scientific">Pisum sativum</name>
    <name type="common">Garden pea</name>
    <name type="synonym">Lathyrus oleraceus</name>
    <dbReference type="NCBI Taxonomy" id="3888"/>
    <lineage>
        <taxon>Eukaryota</taxon>
        <taxon>Viridiplantae</taxon>
        <taxon>Streptophyta</taxon>
        <taxon>Embryophyta</taxon>
        <taxon>Tracheophyta</taxon>
        <taxon>Spermatophyta</taxon>
        <taxon>Magnoliopsida</taxon>
        <taxon>eudicotyledons</taxon>
        <taxon>Gunneridae</taxon>
        <taxon>Pentapetalae</taxon>
        <taxon>rosids</taxon>
        <taxon>fabids</taxon>
        <taxon>Fabales</taxon>
        <taxon>Fabaceae</taxon>
        <taxon>Papilionoideae</taxon>
        <taxon>50 kb inversion clade</taxon>
        <taxon>NPAAA clade</taxon>
        <taxon>Hologalegina</taxon>
        <taxon>IRL clade</taxon>
        <taxon>Fabeae</taxon>
        <taxon>Lathyrus</taxon>
    </lineage>
</organism>
<dbReference type="Gramene" id="Psat07G0505300-T1">
    <property type="protein sequence ID" value="KAI5389616.1"/>
    <property type="gene ID" value="KIW84_075053"/>
</dbReference>
<comment type="caution">
    <text evidence="1">The sequence shown here is derived from an EMBL/GenBank/DDBJ whole genome shotgun (WGS) entry which is preliminary data.</text>
</comment>
<name>A0A9D4ZYX8_PEA</name>
<dbReference type="Proteomes" id="UP001058974">
    <property type="component" value="Chromosome 7"/>
</dbReference>
<sequence length="240" mass="26880">MGLFLNAQGLRRLLPFHSGNAIVNFRSIAIVLWHFFMTFLLSITSEGFDMDDDTSELIKARILEEDQGGQIPGWDKSVVVSRNKRFRGATYFLARNNLPSWNSSPPTPEAYYRSLPITSPNGSKLTNLRSVFPAFPDASRVIFFIRLPSRSRSGSDTGMSSLFDMVSFHQSDSNGSKGFTSEPFLARGHEINPEVTLSLAFLSAPQLYSLRDKCNSQHVKAFFWVQGPPTTQFLSSELRG</sequence>
<accession>A0A9D4ZYX8</accession>
<reference evidence="1 2" key="1">
    <citation type="journal article" date="2022" name="Nat. Genet.">
        <title>Improved pea reference genome and pan-genome highlight genomic features and evolutionary characteristics.</title>
        <authorList>
            <person name="Yang T."/>
            <person name="Liu R."/>
            <person name="Luo Y."/>
            <person name="Hu S."/>
            <person name="Wang D."/>
            <person name="Wang C."/>
            <person name="Pandey M.K."/>
            <person name="Ge S."/>
            <person name="Xu Q."/>
            <person name="Li N."/>
            <person name="Li G."/>
            <person name="Huang Y."/>
            <person name="Saxena R.K."/>
            <person name="Ji Y."/>
            <person name="Li M."/>
            <person name="Yan X."/>
            <person name="He Y."/>
            <person name="Liu Y."/>
            <person name="Wang X."/>
            <person name="Xiang C."/>
            <person name="Varshney R.K."/>
            <person name="Ding H."/>
            <person name="Gao S."/>
            <person name="Zong X."/>
        </authorList>
    </citation>
    <scope>NUCLEOTIDE SEQUENCE [LARGE SCALE GENOMIC DNA]</scope>
    <source>
        <strain evidence="1 2">cv. Zhongwan 6</strain>
    </source>
</reference>
<evidence type="ECO:0000313" key="1">
    <source>
        <dbReference type="EMBL" id="KAI5389616.1"/>
    </source>
</evidence>
<dbReference type="EMBL" id="JAMSHJ010000007">
    <property type="protein sequence ID" value="KAI5389616.1"/>
    <property type="molecule type" value="Genomic_DNA"/>
</dbReference>
<keyword evidence="2" id="KW-1185">Reference proteome</keyword>
<protein>
    <submittedName>
        <fullName evidence="1">Uncharacterized protein</fullName>
    </submittedName>
</protein>
<evidence type="ECO:0000313" key="2">
    <source>
        <dbReference type="Proteomes" id="UP001058974"/>
    </source>
</evidence>